<evidence type="ECO:0000313" key="6">
    <source>
        <dbReference type="EMBL" id="KAF2760100.1"/>
    </source>
</evidence>
<sequence length="217" mass="23869">MPYTSPPIVFPLYLFPSIPFRRRRSSASTTLSASPSSSSSTSPPSSPSSLSSSTSYLRCSRCLSDLVQTSAIISKGFNGRHGRAYLVTSGLPNTHTHKPVPRNLVTGHHMVADISCAICGQVLGWKYVEAADESQRYKIGKYILETKRIVKGVCWGEDAAEKEDRSRATGECGDVEFDSADEDECDALFAGTWSSEEAGRRRARKGMRRDVFEDDLF</sequence>
<dbReference type="InterPro" id="IPR034751">
    <property type="entry name" value="Yippee"/>
</dbReference>
<evidence type="ECO:0000256" key="2">
    <source>
        <dbReference type="ARBA" id="ARBA00022723"/>
    </source>
</evidence>
<dbReference type="RefSeq" id="XP_033602551.1">
    <property type="nucleotide sequence ID" value="XM_033741751.1"/>
</dbReference>
<gene>
    <name evidence="6" type="ORF">EJ05DRAFT_436535</name>
</gene>
<keyword evidence="3" id="KW-0862">Zinc</keyword>
<evidence type="ECO:0000256" key="3">
    <source>
        <dbReference type="ARBA" id="ARBA00022833"/>
    </source>
</evidence>
<evidence type="ECO:0000256" key="1">
    <source>
        <dbReference type="ARBA" id="ARBA00005613"/>
    </source>
</evidence>
<dbReference type="Proteomes" id="UP000799437">
    <property type="component" value="Unassembled WGS sequence"/>
</dbReference>
<evidence type="ECO:0000256" key="4">
    <source>
        <dbReference type="SAM" id="MobiDB-lite"/>
    </source>
</evidence>
<keyword evidence="2" id="KW-0479">Metal-binding</keyword>
<protein>
    <submittedName>
        <fullName evidence="6">Yippee-domain-containing protein</fullName>
    </submittedName>
</protein>
<evidence type="ECO:0000313" key="7">
    <source>
        <dbReference type="Proteomes" id="UP000799437"/>
    </source>
</evidence>
<dbReference type="PROSITE" id="PS51792">
    <property type="entry name" value="YIPPEE"/>
    <property type="match status" value="1"/>
</dbReference>
<organism evidence="6 7">
    <name type="scientific">Pseudovirgaria hyperparasitica</name>
    <dbReference type="NCBI Taxonomy" id="470096"/>
    <lineage>
        <taxon>Eukaryota</taxon>
        <taxon>Fungi</taxon>
        <taxon>Dikarya</taxon>
        <taxon>Ascomycota</taxon>
        <taxon>Pezizomycotina</taxon>
        <taxon>Dothideomycetes</taxon>
        <taxon>Dothideomycetes incertae sedis</taxon>
        <taxon>Acrospermales</taxon>
        <taxon>Acrospermaceae</taxon>
        <taxon>Pseudovirgaria</taxon>
    </lineage>
</organism>
<proteinExistence type="inferred from homology"/>
<dbReference type="PANTHER" id="PTHR13848">
    <property type="entry name" value="PROTEIN YIPPEE-LIKE CG15309-RELATED"/>
    <property type="match status" value="1"/>
</dbReference>
<keyword evidence="7" id="KW-1185">Reference proteome</keyword>
<name>A0A6A6WDP5_9PEZI</name>
<evidence type="ECO:0000259" key="5">
    <source>
        <dbReference type="PROSITE" id="PS51792"/>
    </source>
</evidence>
<feature type="region of interest" description="Disordered" evidence="4">
    <location>
        <begin position="29"/>
        <end position="53"/>
    </location>
</feature>
<dbReference type="EMBL" id="ML996568">
    <property type="protein sequence ID" value="KAF2760100.1"/>
    <property type="molecule type" value="Genomic_DNA"/>
</dbReference>
<feature type="domain" description="Yippee" evidence="5">
    <location>
        <begin position="55"/>
        <end position="153"/>
    </location>
</feature>
<dbReference type="AlphaFoldDB" id="A0A6A6WDP5"/>
<dbReference type="GO" id="GO:0046872">
    <property type="term" value="F:metal ion binding"/>
    <property type="evidence" value="ECO:0007669"/>
    <property type="project" value="UniProtKB-KW"/>
</dbReference>
<dbReference type="GeneID" id="54482805"/>
<comment type="similarity">
    <text evidence="1">Belongs to the yippee family.</text>
</comment>
<reference evidence="6" key="1">
    <citation type="journal article" date="2020" name="Stud. Mycol.">
        <title>101 Dothideomycetes genomes: a test case for predicting lifestyles and emergence of pathogens.</title>
        <authorList>
            <person name="Haridas S."/>
            <person name="Albert R."/>
            <person name="Binder M."/>
            <person name="Bloem J."/>
            <person name="Labutti K."/>
            <person name="Salamov A."/>
            <person name="Andreopoulos B."/>
            <person name="Baker S."/>
            <person name="Barry K."/>
            <person name="Bills G."/>
            <person name="Bluhm B."/>
            <person name="Cannon C."/>
            <person name="Castanera R."/>
            <person name="Culley D."/>
            <person name="Daum C."/>
            <person name="Ezra D."/>
            <person name="Gonzalez J."/>
            <person name="Henrissat B."/>
            <person name="Kuo A."/>
            <person name="Liang C."/>
            <person name="Lipzen A."/>
            <person name="Lutzoni F."/>
            <person name="Magnuson J."/>
            <person name="Mondo S."/>
            <person name="Nolan M."/>
            <person name="Ohm R."/>
            <person name="Pangilinan J."/>
            <person name="Park H.-J."/>
            <person name="Ramirez L."/>
            <person name="Alfaro M."/>
            <person name="Sun H."/>
            <person name="Tritt A."/>
            <person name="Yoshinaga Y."/>
            <person name="Zwiers L.-H."/>
            <person name="Turgeon B."/>
            <person name="Goodwin S."/>
            <person name="Spatafora J."/>
            <person name="Crous P."/>
            <person name="Grigoriev I."/>
        </authorList>
    </citation>
    <scope>NUCLEOTIDE SEQUENCE</scope>
    <source>
        <strain evidence="6">CBS 121739</strain>
    </source>
</reference>
<dbReference type="InterPro" id="IPR004910">
    <property type="entry name" value="Yippee/Mis18/Cereblon"/>
</dbReference>
<dbReference type="InterPro" id="IPR039058">
    <property type="entry name" value="Yippee_fam"/>
</dbReference>
<dbReference type="OrthoDB" id="6407410at2759"/>
<dbReference type="Pfam" id="PF03226">
    <property type="entry name" value="Yippee-Mis18"/>
    <property type="match status" value="1"/>
</dbReference>
<accession>A0A6A6WDP5</accession>